<accession>A0ABW0X9F7</accession>
<dbReference type="InterPro" id="IPR036513">
    <property type="entry name" value="STAS_dom_sf"/>
</dbReference>
<sequence length="119" mass="12467">MNSWLTCETFRVGEALVCRFVGDMSMDSEADAAEALNAALDQRPAVLAADLAGVDLFTSSGLNLLLTARRRALDAGVPLVLINPCAMAVRVLDITEAAPLFPVCATVEEAALRHAGLPG</sequence>
<dbReference type="RefSeq" id="WP_380228876.1">
    <property type="nucleotide sequence ID" value="NZ_JBHSOF010000052.1"/>
</dbReference>
<keyword evidence="3" id="KW-1185">Reference proteome</keyword>
<protein>
    <submittedName>
        <fullName evidence="2">STAS domain-containing protein</fullName>
    </submittedName>
</protein>
<dbReference type="PANTHER" id="PTHR33495">
    <property type="entry name" value="ANTI-SIGMA FACTOR ANTAGONIST TM_1081-RELATED-RELATED"/>
    <property type="match status" value="1"/>
</dbReference>
<feature type="domain" description="STAS" evidence="1">
    <location>
        <begin position="16"/>
        <end position="114"/>
    </location>
</feature>
<gene>
    <name evidence="2" type="ORF">ACFP3U_30060</name>
</gene>
<dbReference type="PANTHER" id="PTHR33495:SF2">
    <property type="entry name" value="ANTI-SIGMA FACTOR ANTAGONIST TM_1081-RELATED"/>
    <property type="match status" value="1"/>
</dbReference>
<dbReference type="CDD" id="cd07043">
    <property type="entry name" value="STAS_anti-anti-sigma_factors"/>
    <property type="match status" value="1"/>
</dbReference>
<dbReference type="Pfam" id="PF01740">
    <property type="entry name" value="STAS"/>
    <property type="match status" value="1"/>
</dbReference>
<evidence type="ECO:0000259" key="1">
    <source>
        <dbReference type="PROSITE" id="PS50801"/>
    </source>
</evidence>
<dbReference type="EMBL" id="JBHSOF010000052">
    <property type="protein sequence ID" value="MFC5667198.1"/>
    <property type="molecule type" value="Genomic_DNA"/>
</dbReference>
<name>A0ABW0X9F7_9ACTN</name>
<evidence type="ECO:0000313" key="2">
    <source>
        <dbReference type="EMBL" id="MFC5667198.1"/>
    </source>
</evidence>
<organism evidence="2 3">
    <name type="scientific">Kitasatospora misakiensis</name>
    <dbReference type="NCBI Taxonomy" id="67330"/>
    <lineage>
        <taxon>Bacteria</taxon>
        <taxon>Bacillati</taxon>
        <taxon>Actinomycetota</taxon>
        <taxon>Actinomycetes</taxon>
        <taxon>Kitasatosporales</taxon>
        <taxon>Streptomycetaceae</taxon>
        <taxon>Kitasatospora</taxon>
    </lineage>
</organism>
<proteinExistence type="predicted"/>
<dbReference type="SUPFAM" id="SSF52091">
    <property type="entry name" value="SpoIIaa-like"/>
    <property type="match status" value="1"/>
</dbReference>
<dbReference type="Proteomes" id="UP001595975">
    <property type="component" value="Unassembled WGS sequence"/>
</dbReference>
<reference evidence="3" key="1">
    <citation type="journal article" date="2019" name="Int. J. Syst. Evol. Microbiol.">
        <title>The Global Catalogue of Microorganisms (GCM) 10K type strain sequencing project: providing services to taxonomists for standard genome sequencing and annotation.</title>
        <authorList>
            <consortium name="The Broad Institute Genomics Platform"/>
            <consortium name="The Broad Institute Genome Sequencing Center for Infectious Disease"/>
            <person name="Wu L."/>
            <person name="Ma J."/>
        </authorList>
    </citation>
    <scope>NUCLEOTIDE SEQUENCE [LARGE SCALE GENOMIC DNA]</scope>
    <source>
        <strain evidence="3">CGMCC 4.1437</strain>
    </source>
</reference>
<evidence type="ECO:0000313" key="3">
    <source>
        <dbReference type="Proteomes" id="UP001595975"/>
    </source>
</evidence>
<dbReference type="PROSITE" id="PS50801">
    <property type="entry name" value="STAS"/>
    <property type="match status" value="1"/>
</dbReference>
<comment type="caution">
    <text evidence="2">The sequence shown here is derived from an EMBL/GenBank/DDBJ whole genome shotgun (WGS) entry which is preliminary data.</text>
</comment>
<dbReference type="InterPro" id="IPR002645">
    <property type="entry name" value="STAS_dom"/>
</dbReference>
<dbReference type="Gene3D" id="3.30.750.24">
    <property type="entry name" value="STAS domain"/>
    <property type="match status" value="1"/>
</dbReference>